<evidence type="ECO:0000256" key="9">
    <source>
        <dbReference type="ARBA" id="ARBA00023122"/>
    </source>
</evidence>
<dbReference type="CDD" id="cd00381">
    <property type="entry name" value="IMPDH"/>
    <property type="match status" value="1"/>
</dbReference>
<dbReference type="PROSITE" id="PS00487">
    <property type="entry name" value="IMP_DH_GMP_RED"/>
    <property type="match status" value="1"/>
</dbReference>
<name>A0A1Q9D6U5_SYMMI</name>
<comment type="function">
    <text evidence="11 12">Catalyzes the conversion of inosine 5'-phosphate (IMP) to xanthosine 5'-phosphate (XMP), the first committed and rate-limiting step in the de novo synthesis of guanine nucleotides, and therefore plays an important role in the regulation of cell growth.</text>
</comment>
<feature type="binding site" evidence="12">
    <location>
        <position position="1247"/>
    </location>
    <ligand>
        <name>IMP</name>
        <dbReference type="ChEBI" id="CHEBI:58053"/>
    </ligand>
</feature>
<dbReference type="InterPro" id="IPR005990">
    <property type="entry name" value="IMP_DH"/>
</dbReference>
<evidence type="ECO:0000256" key="5">
    <source>
        <dbReference type="ARBA" id="ARBA00022755"/>
    </source>
</evidence>
<dbReference type="HAMAP" id="MF_01964">
    <property type="entry name" value="IMPDH"/>
    <property type="match status" value="1"/>
</dbReference>
<reference evidence="18 19" key="1">
    <citation type="submission" date="2016-02" db="EMBL/GenBank/DDBJ databases">
        <title>Genome analysis of coral dinoflagellate symbionts highlights evolutionary adaptations to a symbiotic lifestyle.</title>
        <authorList>
            <person name="Aranda M."/>
            <person name="Li Y."/>
            <person name="Liew Y.J."/>
            <person name="Baumgarten S."/>
            <person name="Simakov O."/>
            <person name="Wilson M."/>
            <person name="Piel J."/>
            <person name="Ashoor H."/>
            <person name="Bougouffa S."/>
            <person name="Bajic V.B."/>
            <person name="Ryu T."/>
            <person name="Ravasi T."/>
            <person name="Bayer T."/>
            <person name="Micklem G."/>
            <person name="Kim H."/>
            <person name="Bhak J."/>
            <person name="Lajeunesse T.C."/>
            <person name="Voolstra C.R."/>
        </authorList>
    </citation>
    <scope>NUCLEOTIDE SEQUENCE [LARGE SCALE GENOMIC DNA]</scope>
    <source>
        <strain evidence="18 19">CCMP2467</strain>
    </source>
</reference>
<evidence type="ECO:0000256" key="14">
    <source>
        <dbReference type="RuleBase" id="RU003928"/>
    </source>
</evidence>
<evidence type="ECO:0000256" key="1">
    <source>
        <dbReference type="ARBA" id="ARBA00001958"/>
    </source>
</evidence>
<feature type="region of interest" description="Disordered" evidence="15">
    <location>
        <begin position="645"/>
        <end position="681"/>
    </location>
</feature>
<evidence type="ECO:0000256" key="12">
    <source>
        <dbReference type="HAMAP-Rule" id="MF_03156"/>
    </source>
</evidence>
<feature type="active site" description="Thioimidate intermediate" evidence="12">
    <location>
        <position position="1138"/>
    </location>
</feature>
<keyword evidence="8 12" id="KW-0520">NAD</keyword>
<keyword evidence="3 12" id="KW-0479">Metal-binding</keyword>
<comment type="similarity">
    <text evidence="2 12">Belongs to the IMPDH/GMPR family.</text>
</comment>
<feature type="active site" description="Proton acceptor" evidence="12">
    <location>
        <position position="1235"/>
    </location>
</feature>
<comment type="activity regulation">
    <text evidence="12">Mycophenolic acid (MPA) is a non-competitive inhibitor that prevents formation of the closed enzyme conformation by binding to the same site as the amobile flap. In contrast, mizoribine monophosphate (MZP) is a competitive inhibitor that induces the closed conformation. MPA is a potent inhibitor of mammalian IMPDHs but a poor inhibitor of the bacterial enzymes. MZP is a more potent inhibitor of bacterial IMPDH.</text>
</comment>
<evidence type="ECO:0000256" key="4">
    <source>
        <dbReference type="ARBA" id="ARBA00022749"/>
    </source>
</evidence>
<dbReference type="PROSITE" id="PS51371">
    <property type="entry name" value="CBS"/>
    <property type="match status" value="2"/>
</dbReference>
<dbReference type="OrthoDB" id="418595at2759"/>
<feature type="region of interest" description="Disordered" evidence="15">
    <location>
        <begin position="733"/>
        <end position="808"/>
    </location>
</feature>
<feature type="transmembrane region" description="Helical" evidence="16">
    <location>
        <begin position="499"/>
        <end position="525"/>
    </location>
</feature>
<dbReference type="NCBIfam" id="TIGR01302">
    <property type="entry name" value="IMP_dehydrog"/>
    <property type="match status" value="1"/>
</dbReference>
<dbReference type="UniPathway" id="UPA00601">
    <property type="reaction ID" value="UER00295"/>
</dbReference>
<dbReference type="CDD" id="cd04601">
    <property type="entry name" value="CBS_pair_IMPDH"/>
    <property type="match status" value="1"/>
</dbReference>
<keyword evidence="16" id="KW-0472">Membrane</keyword>
<dbReference type="InterPro" id="IPR000644">
    <property type="entry name" value="CBS_dom"/>
</dbReference>
<dbReference type="GO" id="GO:0046872">
    <property type="term" value="F:metal ion binding"/>
    <property type="evidence" value="ECO:0007669"/>
    <property type="project" value="UniProtKB-UniRule"/>
</dbReference>
<proteinExistence type="inferred from homology"/>
<evidence type="ECO:0000256" key="10">
    <source>
        <dbReference type="ARBA" id="ARBA00048028"/>
    </source>
</evidence>
<keyword evidence="5 12" id="KW-0658">Purine biosynthesis</keyword>
<keyword evidence="6 12" id="KW-0630">Potassium</keyword>
<keyword evidence="12" id="KW-0963">Cytoplasm</keyword>
<dbReference type="Pfam" id="PF00478">
    <property type="entry name" value="IMPDH"/>
    <property type="match status" value="1"/>
</dbReference>
<accession>A0A1Q9D6U5</accession>
<evidence type="ECO:0000256" key="15">
    <source>
        <dbReference type="SAM" id="MobiDB-lite"/>
    </source>
</evidence>
<gene>
    <name evidence="18" type="primary">impdh</name>
    <name evidence="18" type="ORF">AK812_SmicGene27437</name>
</gene>
<dbReference type="GO" id="GO:0000166">
    <property type="term" value="F:nucleotide binding"/>
    <property type="evidence" value="ECO:0007669"/>
    <property type="project" value="UniProtKB-UniRule"/>
</dbReference>
<protein>
    <recommendedName>
        <fullName evidence="12 14">Inosine-5'-monophosphate dehydrogenase</fullName>
        <shortName evidence="12">IMP dehydrogenase</shortName>
        <shortName evidence="12">IMPD</shortName>
        <shortName evidence="12">IMPDH</shortName>
        <ecNumber evidence="12 14">1.1.1.205</ecNumber>
    </recommendedName>
</protein>
<dbReference type="Proteomes" id="UP000186817">
    <property type="component" value="Unassembled WGS sequence"/>
</dbReference>
<feature type="domain" description="CBS" evidence="17">
    <location>
        <begin position="922"/>
        <end position="981"/>
    </location>
</feature>
<dbReference type="InterPro" id="IPR015875">
    <property type="entry name" value="IMP_DH/GMP_Rdtase_CS"/>
</dbReference>
<evidence type="ECO:0000256" key="8">
    <source>
        <dbReference type="ARBA" id="ARBA00023027"/>
    </source>
</evidence>
<feature type="binding site" evidence="12">
    <location>
        <begin position="1194"/>
        <end position="1195"/>
    </location>
    <ligand>
        <name>IMP</name>
        <dbReference type="ChEBI" id="CHEBI:58053"/>
    </ligand>
</feature>
<keyword evidence="7 12" id="KW-0560">Oxidoreductase</keyword>
<feature type="compositionally biased region" description="Basic and acidic residues" evidence="15">
    <location>
        <begin position="794"/>
        <end position="808"/>
    </location>
</feature>
<feature type="binding site" description="in other chain" evidence="12">
    <location>
        <position position="1138"/>
    </location>
    <ligand>
        <name>K(+)</name>
        <dbReference type="ChEBI" id="CHEBI:29103"/>
        <note>ligand shared between two tetrameric partners</note>
    </ligand>
</feature>
<feature type="binding site" evidence="12">
    <location>
        <begin position="1081"/>
        <end position="1083"/>
    </location>
    <ligand>
        <name>NAD(+)</name>
        <dbReference type="ChEBI" id="CHEBI:57540"/>
    </ligand>
</feature>
<keyword evidence="9 13" id="KW-0129">CBS domain</keyword>
<feature type="binding site" evidence="12">
    <location>
        <begin position="1219"/>
        <end position="1223"/>
    </location>
    <ligand>
        <name>IMP</name>
        <dbReference type="ChEBI" id="CHEBI:58053"/>
    </ligand>
</feature>
<feature type="binding site" evidence="12">
    <location>
        <begin position="1131"/>
        <end position="1133"/>
    </location>
    <ligand>
        <name>NAD(+)</name>
        <dbReference type="ChEBI" id="CHEBI:57540"/>
    </ligand>
</feature>
<dbReference type="Pfam" id="PF00571">
    <property type="entry name" value="CBS"/>
    <property type="match status" value="1"/>
</dbReference>
<comment type="cofactor">
    <cofactor evidence="1 12">
        <name>K(+)</name>
        <dbReference type="ChEBI" id="CHEBI:29103"/>
    </cofactor>
</comment>
<evidence type="ECO:0000256" key="7">
    <source>
        <dbReference type="ARBA" id="ARBA00023002"/>
    </source>
</evidence>
<dbReference type="GO" id="GO:0006183">
    <property type="term" value="P:GTP biosynthetic process"/>
    <property type="evidence" value="ECO:0007669"/>
    <property type="project" value="TreeGrafter"/>
</dbReference>
<feature type="compositionally biased region" description="Basic and acidic residues" evidence="15">
    <location>
        <begin position="752"/>
        <end position="772"/>
    </location>
</feature>
<dbReference type="GO" id="GO:0006177">
    <property type="term" value="P:GMP biosynthetic process"/>
    <property type="evidence" value="ECO:0007669"/>
    <property type="project" value="UniProtKB-UniRule"/>
</dbReference>
<dbReference type="EMBL" id="LSRX01000687">
    <property type="protein sequence ID" value="OLP90922.1"/>
    <property type="molecule type" value="Genomic_DNA"/>
</dbReference>
<dbReference type="InterPro" id="IPR013785">
    <property type="entry name" value="Aldolase_TIM"/>
</dbReference>
<dbReference type="SUPFAM" id="SSF54631">
    <property type="entry name" value="CBS-domain pair"/>
    <property type="match status" value="1"/>
</dbReference>
<feature type="binding site" evidence="12">
    <location>
        <position position="1136"/>
    </location>
    <ligand>
        <name>IMP</name>
        <dbReference type="ChEBI" id="CHEBI:58053"/>
    </ligand>
</feature>
<feature type="domain" description="CBS" evidence="17">
    <location>
        <begin position="985"/>
        <end position="1043"/>
    </location>
</feature>
<comment type="catalytic activity">
    <reaction evidence="10 12 14">
        <text>IMP + NAD(+) + H2O = XMP + NADH + H(+)</text>
        <dbReference type="Rhea" id="RHEA:11708"/>
        <dbReference type="ChEBI" id="CHEBI:15377"/>
        <dbReference type="ChEBI" id="CHEBI:15378"/>
        <dbReference type="ChEBI" id="CHEBI:57464"/>
        <dbReference type="ChEBI" id="CHEBI:57540"/>
        <dbReference type="ChEBI" id="CHEBI:57945"/>
        <dbReference type="ChEBI" id="CHEBI:58053"/>
        <dbReference type="EC" id="1.1.1.205"/>
    </reaction>
</comment>
<organism evidence="18 19">
    <name type="scientific">Symbiodinium microadriaticum</name>
    <name type="common">Dinoflagellate</name>
    <name type="synonym">Zooxanthella microadriatica</name>
    <dbReference type="NCBI Taxonomy" id="2951"/>
    <lineage>
        <taxon>Eukaryota</taxon>
        <taxon>Sar</taxon>
        <taxon>Alveolata</taxon>
        <taxon>Dinophyceae</taxon>
        <taxon>Suessiales</taxon>
        <taxon>Symbiodiniaceae</taxon>
        <taxon>Symbiodinium</taxon>
    </lineage>
</organism>
<evidence type="ECO:0000313" key="18">
    <source>
        <dbReference type="EMBL" id="OLP90922.1"/>
    </source>
</evidence>
<comment type="subunit">
    <text evidence="12">Homotetramer.</text>
</comment>
<feature type="transmembrane region" description="Helical" evidence="16">
    <location>
        <begin position="569"/>
        <end position="588"/>
    </location>
</feature>
<keyword evidence="16" id="KW-1133">Transmembrane helix</keyword>
<evidence type="ECO:0000256" key="3">
    <source>
        <dbReference type="ARBA" id="ARBA00022723"/>
    </source>
</evidence>
<dbReference type="SUPFAM" id="SSF51412">
    <property type="entry name" value="Inosine monophosphate dehydrogenase (IMPDH)"/>
    <property type="match status" value="1"/>
</dbReference>
<evidence type="ECO:0000259" key="17">
    <source>
        <dbReference type="PROSITE" id="PS51371"/>
    </source>
</evidence>
<dbReference type="PANTHER" id="PTHR11911:SF111">
    <property type="entry name" value="INOSINE-5'-MONOPHOSPHATE DEHYDROGENASE"/>
    <property type="match status" value="1"/>
</dbReference>
<dbReference type="SMART" id="SM01240">
    <property type="entry name" value="IMPDH"/>
    <property type="match status" value="1"/>
</dbReference>
<keyword evidence="4 12" id="KW-0332">GMP biosynthesis</keyword>
<dbReference type="SMART" id="SM00116">
    <property type="entry name" value="CBS"/>
    <property type="match status" value="2"/>
</dbReference>
<dbReference type="InterPro" id="IPR046342">
    <property type="entry name" value="CBS_dom_sf"/>
</dbReference>
<dbReference type="GO" id="GO:0003938">
    <property type="term" value="F:IMP dehydrogenase activity"/>
    <property type="evidence" value="ECO:0007669"/>
    <property type="project" value="UniProtKB-UniRule"/>
</dbReference>
<dbReference type="EC" id="1.1.1.205" evidence="12 14"/>
<evidence type="ECO:0000256" key="16">
    <source>
        <dbReference type="SAM" id="Phobius"/>
    </source>
</evidence>
<comment type="pathway">
    <text evidence="12 14">Purine metabolism; XMP biosynthesis via de novo pathway; XMP from IMP: step 1/1.</text>
</comment>
<feature type="binding site" description="in other chain" evidence="12">
    <location>
        <position position="1135"/>
    </location>
    <ligand>
        <name>K(+)</name>
        <dbReference type="ChEBI" id="CHEBI:29103"/>
        <note>ligand shared between two tetrameric partners</note>
    </ligand>
</feature>
<keyword evidence="16" id="KW-0812">Transmembrane</keyword>
<feature type="region of interest" description="Disordered" evidence="15">
    <location>
        <begin position="270"/>
        <end position="412"/>
    </location>
</feature>
<feature type="binding site" evidence="12">
    <location>
        <begin position="1171"/>
        <end position="1173"/>
    </location>
    <ligand>
        <name>IMP</name>
        <dbReference type="ChEBI" id="CHEBI:58053"/>
    </ligand>
</feature>
<feature type="binding site" description="in other chain" evidence="12">
    <location>
        <position position="1133"/>
    </location>
    <ligand>
        <name>K(+)</name>
        <dbReference type="ChEBI" id="CHEBI:29103"/>
        <note>ligand shared between two tetrameric partners</note>
    </ligand>
</feature>
<dbReference type="InterPro" id="IPR001093">
    <property type="entry name" value="IMP_DH_GMPRt"/>
</dbReference>
<comment type="caution">
    <text evidence="18">The sequence shown here is derived from an EMBL/GenBank/DDBJ whole genome shotgun (WGS) entry which is preliminary data.</text>
</comment>
<evidence type="ECO:0000256" key="2">
    <source>
        <dbReference type="ARBA" id="ARBA00005502"/>
    </source>
</evidence>
<sequence>MADDVLSKVEDVEPYSLYGLSRYLSEIGDLLDRADQASVSKAPKAQEAALLEQRPAILEAQGRVRRAMGCRLEEPLTKREKPLAEAFLQEQISKLQGQALRDERAKAGIDRLQQLLVQVRGKTPAAESKDVRDIEASLKQAETDWKELSPIYQKWQAGRHSFRSNADLQAFKRRYEECRKIRDAGDEKLGAALCARRGADIPDEPPNVPKAGWSSIARKAQTMPAAQSTPVRGAAAVALDAKKKASAKSSSWASQTISFAQRLRAEAVAKVRQATETEDDGFWTEGLPTERPPPPPLPEAQGNEEATDGFAASKASKPGRPPSAPTRAPLSSLANSGRRWGPADPGQSEDEDVQADAPEQQEAGSKHSKVARAEREVPVPSAKKRGKSNKSKPAPREDESEAASAPRAPPSGVWSSVEALFAGTLVSELLRSAAWRCEAEARLVDLIDRLPPSAPLGLPMPLTWVQFMSLEMDGGPKRTSRRGESPWLLRLKSNIPRLLSHYVSIIFALLLLHSLSRFGILTWLVAAQTFLLLLPPQKVGQFGPSVHVMVLQGIHLLLWIFFVRSLWQLHIFIQIFLALGICGHAYAVNEASAIVLLRSLAEGPRATEAALLRQDGVICFKMTRKANAPHVNELLFDIQEEKESPGNSAAQEKASPRLAALDNPGGSNAAAPPAKKARTRHPVPFSAKEELQVLRDAFVAVLARLDLQRSESSQVAGAVVRCLELLSRREIQTGTDPRRTDASPGAGSKARYRAEMGPEMLRSESLDSERAARPAQPQLQSGKMVGIANGASPVKERSRSPKKELKTDLVKPQLSEEDLQDGFSAAQVFGSKTAMSGYTYDDLICLPGHINFGVHDVCLGSQFTKRISLRTPIVSSPMDTVTESNMAIAMALEGGIGVIHTNMAIEDQAREVSRVKKYKAGFILDPVCVLPTMTLDELDLLKTKHGFTGFPVTENGQMGAKLLGLVTKRDTDFIADRNTRLSAIMTPAKDLVTMREGCDLLEANALLQKSKKGKLPIMTQSGLLVAMVSRTDIKKNVEFPNATKEAVNKGLLVAAAIGTRPNDKERVRALVAAGVDAVVIDSSQGDSLFQHEMIKWIKSNFPDLQVVAGNVVTKRQAKNLIECGADALRVGMGIGSICTTQEVCACGRAQASAVYNVAKLARMYGVPILADGGISSPGHIVKALSLGAGAAMCGSLLAGTSETPGEYFYSEDGKRLKRYRGMGSIDAMKKGSDDRYFGTTSSIKVAQGVSGTVQDKGSIHRYIPYLTQGIRHGMQDIGAKSVDQLQAMLQEGQLRFELRSAAAQREGGVHGLHSFERKLFDS</sequence>
<comment type="caution">
    <text evidence="12">Lacks conserved residue(s) required for the propagation of feature annotation.</text>
</comment>
<dbReference type="PANTHER" id="PTHR11911">
    <property type="entry name" value="INOSINE-5-MONOPHOSPHATE DEHYDROGENASE RELATED"/>
    <property type="match status" value="1"/>
</dbReference>
<evidence type="ECO:0000256" key="11">
    <source>
        <dbReference type="ARBA" id="ARBA00056556"/>
    </source>
</evidence>
<dbReference type="GO" id="GO:0005737">
    <property type="term" value="C:cytoplasm"/>
    <property type="evidence" value="ECO:0007669"/>
    <property type="project" value="UniProtKB-SubCell"/>
</dbReference>
<evidence type="ECO:0000256" key="13">
    <source>
        <dbReference type="PROSITE-ProRule" id="PRU00703"/>
    </source>
</evidence>
<dbReference type="FunFam" id="3.20.20.70:FF:000086">
    <property type="entry name" value="IMP dehydrogenase, putative"/>
    <property type="match status" value="1"/>
</dbReference>
<evidence type="ECO:0000313" key="19">
    <source>
        <dbReference type="Proteomes" id="UP000186817"/>
    </source>
</evidence>
<dbReference type="Gene3D" id="3.20.20.70">
    <property type="entry name" value="Aldolase class I"/>
    <property type="match status" value="1"/>
</dbReference>
<comment type="subcellular location">
    <subcellularLocation>
        <location evidence="12">Cytoplasm</location>
    </subcellularLocation>
</comment>
<keyword evidence="19" id="KW-1185">Reference proteome</keyword>
<feature type="transmembrane region" description="Helical" evidence="16">
    <location>
        <begin position="545"/>
        <end position="562"/>
    </location>
</feature>
<evidence type="ECO:0000256" key="6">
    <source>
        <dbReference type="ARBA" id="ARBA00022958"/>
    </source>
</evidence>